<dbReference type="FunFam" id="3.40.50.1260:FF:000006">
    <property type="entry name" value="Phosphoglycerate kinase"/>
    <property type="match status" value="1"/>
</dbReference>
<evidence type="ECO:0000256" key="4">
    <source>
        <dbReference type="ARBA" id="ARBA00022679"/>
    </source>
</evidence>
<evidence type="ECO:0000256" key="3">
    <source>
        <dbReference type="ARBA" id="ARBA00013061"/>
    </source>
</evidence>
<keyword evidence="6" id="KW-0418">Kinase</keyword>
<dbReference type="InterPro" id="IPR015911">
    <property type="entry name" value="Phosphoglycerate_kinase_CS"/>
</dbReference>
<dbReference type="PANTHER" id="PTHR11406">
    <property type="entry name" value="PHOSPHOGLYCERATE KINASE"/>
    <property type="match status" value="1"/>
</dbReference>
<dbReference type="GO" id="GO:0006094">
    <property type="term" value="P:gluconeogenesis"/>
    <property type="evidence" value="ECO:0007669"/>
    <property type="project" value="TreeGrafter"/>
</dbReference>
<dbReference type="PIRSF" id="PIRSF000724">
    <property type="entry name" value="Pgk"/>
    <property type="match status" value="1"/>
</dbReference>
<keyword evidence="5" id="KW-0547">Nucleotide-binding</keyword>
<organism evidence="8">
    <name type="scientific">marine sediment metagenome</name>
    <dbReference type="NCBI Taxonomy" id="412755"/>
    <lineage>
        <taxon>unclassified sequences</taxon>
        <taxon>metagenomes</taxon>
        <taxon>ecological metagenomes</taxon>
    </lineage>
</organism>
<reference evidence="8" key="1">
    <citation type="journal article" date="2014" name="Front. Microbiol.">
        <title>High frequency of phylogenetically diverse reductive dehalogenase-homologous genes in deep subseafloor sedimentary metagenomes.</title>
        <authorList>
            <person name="Kawai M."/>
            <person name="Futagami T."/>
            <person name="Toyoda A."/>
            <person name="Takaki Y."/>
            <person name="Nishi S."/>
            <person name="Hori S."/>
            <person name="Arai W."/>
            <person name="Tsubouchi T."/>
            <person name="Morono Y."/>
            <person name="Uchiyama I."/>
            <person name="Ito T."/>
            <person name="Fujiyama A."/>
            <person name="Inagaki F."/>
            <person name="Takami H."/>
        </authorList>
    </citation>
    <scope>NUCLEOTIDE SEQUENCE</scope>
    <source>
        <strain evidence="8">Expedition CK06-06</strain>
    </source>
</reference>
<dbReference type="GO" id="GO:0005524">
    <property type="term" value="F:ATP binding"/>
    <property type="evidence" value="ECO:0007669"/>
    <property type="project" value="UniProtKB-KW"/>
</dbReference>
<proteinExistence type="inferred from homology"/>
<dbReference type="InterPro" id="IPR001576">
    <property type="entry name" value="Phosphoglycerate_kinase"/>
</dbReference>
<dbReference type="AlphaFoldDB" id="X0YKV0"/>
<keyword evidence="7" id="KW-0067">ATP-binding</keyword>
<evidence type="ECO:0000256" key="2">
    <source>
        <dbReference type="ARBA" id="ARBA00008982"/>
    </source>
</evidence>
<dbReference type="PRINTS" id="PR00477">
    <property type="entry name" value="PHGLYCKINASE"/>
</dbReference>
<evidence type="ECO:0000256" key="7">
    <source>
        <dbReference type="ARBA" id="ARBA00022840"/>
    </source>
</evidence>
<dbReference type="GO" id="GO:0004618">
    <property type="term" value="F:phosphoglycerate kinase activity"/>
    <property type="evidence" value="ECO:0007669"/>
    <property type="project" value="UniProtKB-EC"/>
</dbReference>
<evidence type="ECO:0000256" key="6">
    <source>
        <dbReference type="ARBA" id="ARBA00022777"/>
    </source>
</evidence>
<dbReference type="GO" id="GO:0005829">
    <property type="term" value="C:cytosol"/>
    <property type="evidence" value="ECO:0007669"/>
    <property type="project" value="TreeGrafter"/>
</dbReference>
<dbReference type="EMBL" id="BART01006039">
    <property type="protein sequence ID" value="GAG56814.1"/>
    <property type="molecule type" value="Genomic_DNA"/>
</dbReference>
<dbReference type="PANTHER" id="PTHR11406:SF23">
    <property type="entry name" value="PHOSPHOGLYCERATE KINASE 1, CHLOROPLASTIC-RELATED"/>
    <property type="match status" value="1"/>
</dbReference>
<gene>
    <name evidence="8" type="ORF">S01H4_13727</name>
</gene>
<comment type="caution">
    <text evidence="8">The sequence shown here is derived from an EMBL/GenBank/DDBJ whole genome shotgun (WGS) entry which is preliminary data.</text>
</comment>
<dbReference type="GO" id="GO:0043531">
    <property type="term" value="F:ADP binding"/>
    <property type="evidence" value="ECO:0007669"/>
    <property type="project" value="TreeGrafter"/>
</dbReference>
<comment type="similarity">
    <text evidence="2">Belongs to the phosphoglycerate kinase family.</text>
</comment>
<dbReference type="GO" id="GO:0006096">
    <property type="term" value="P:glycolytic process"/>
    <property type="evidence" value="ECO:0007669"/>
    <property type="project" value="InterPro"/>
</dbReference>
<name>X0YKV0_9ZZZZ</name>
<evidence type="ECO:0000256" key="5">
    <source>
        <dbReference type="ARBA" id="ARBA00022741"/>
    </source>
</evidence>
<protein>
    <recommendedName>
        <fullName evidence="3">phosphoglycerate kinase</fullName>
        <ecNumber evidence="3">2.7.2.3</ecNumber>
    </recommendedName>
</protein>
<feature type="non-terminal residue" evidence="8">
    <location>
        <position position="368"/>
    </location>
</feature>
<comment type="catalytic activity">
    <reaction evidence="1">
        <text>(2R)-3-phosphoglycerate + ATP = (2R)-3-phospho-glyceroyl phosphate + ADP</text>
        <dbReference type="Rhea" id="RHEA:14801"/>
        <dbReference type="ChEBI" id="CHEBI:30616"/>
        <dbReference type="ChEBI" id="CHEBI:57604"/>
        <dbReference type="ChEBI" id="CHEBI:58272"/>
        <dbReference type="ChEBI" id="CHEBI:456216"/>
        <dbReference type="EC" id="2.7.2.3"/>
    </reaction>
</comment>
<dbReference type="SUPFAM" id="SSF53748">
    <property type="entry name" value="Phosphoglycerate kinase"/>
    <property type="match status" value="1"/>
</dbReference>
<dbReference type="InterPro" id="IPR036043">
    <property type="entry name" value="Phosphoglycerate_kinase_sf"/>
</dbReference>
<dbReference type="Gene3D" id="3.40.50.1260">
    <property type="entry name" value="Phosphoglycerate kinase, N-terminal domain"/>
    <property type="match status" value="2"/>
</dbReference>
<dbReference type="Pfam" id="PF00162">
    <property type="entry name" value="PGK"/>
    <property type="match status" value="1"/>
</dbReference>
<accession>X0YKV0</accession>
<evidence type="ECO:0000313" key="8">
    <source>
        <dbReference type="EMBL" id="GAG56814.1"/>
    </source>
</evidence>
<sequence>MRTLKDLNVKNKRVLVRCDFNVPLNEKGEIEDDFRIKQTIPTIEYLIKKGARVILMSHLGRPEGKIVESLRLTPIQEKLTEYLDLSITKAPDCVGKKIEKETIEMKEGEIMLLENLRFHREEKKNYGNFAKEISKLADIYVNDAFGVSHRTQASIVGVPEYLPSAAGLLLEKEIKILSRVLEKPWRPLIAIIGGVKIESKIKVIKQFLEKADHLLIGGKIGNAILTVKGICIGRPWPPKKVVEEIEKFKLTSTKLHLPVDAIASPDETGQFYTRESAPARVRKDEKLLDIGPETIQMFSKIIKNAKMIVWSGPLGFFEEPLFEKGTRAIAEEIARNHRAFKIVGGGETVSALSQFGLREKFDHVSTGG</sequence>
<keyword evidence="4" id="KW-0808">Transferase</keyword>
<dbReference type="HAMAP" id="MF_00145">
    <property type="entry name" value="Phosphoglyc_kinase"/>
    <property type="match status" value="1"/>
</dbReference>
<dbReference type="EC" id="2.7.2.3" evidence="3"/>
<dbReference type="InterPro" id="IPR015824">
    <property type="entry name" value="Phosphoglycerate_kinase_N"/>
</dbReference>
<evidence type="ECO:0000256" key="1">
    <source>
        <dbReference type="ARBA" id="ARBA00000642"/>
    </source>
</evidence>
<dbReference type="PROSITE" id="PS00111">
    <property type="entry name" value="PGLYCERATE_KINASE"/>
    <property type="match status" value="1"/>
</dbReference>